<proteinExistence type="predicted"/>
<dbReference type="EMBL" id="BPLQ01009121">
    <property type="protein sequence ID" value="GIY41872.1"/>
    <property type="molecule type" value="Genomic_DNA"/>
</dbReference>
<dbReference type="Proteomes" id="UP001054837">
    <property type="component" value="Unassembled WGS sequence"/>
</dbReference>
<comment type="caution">
    <text evidence="2">The sequence shown here is derived from an EMBL/GenBank/DDBJ whole genome shotgun (WGS) entry which is preliminary data.</text>
</comment>
<keyword evidence="3" id="KW-1185">Reference proteome</keyword>
<reference evidence="2 3" key="1">
    <citation type="submission" date="2021-06" db="EMBL/GenBank/DDBJ databases">
        <title>Caerostris darwini draft genome.</title>
        <authorList>
            <person name="Kono N."/>
            <person name="Arakawa K."/>
        </authorList>
    </citation>
    <scope>NUCLEOTIDE SEQUENCE [LARGE SCALE GENOMIC DNA]</scope>
</reference>
<sequence>MKSCSHQGQRGACECRKRLPWRRAISSQDWRRGMRSQEGCFAVGRMRRLGAAASTAAADERDTCGGGRKRAASDPAGKSGVFPESCEGVLPFFIISPRKKVTQGRAQCRSTFPETDLEHLRKVPCEQIWTRPFFFCEKKDANFCESKQPRPHEWTRRLKLIISIILPCLMGGTTVRGKRSSLDLVLEKEEIQIFESNIIVFISDVSVMIMEKHLFNRGREEREKYRNHKMLWISIPNIEYQRWRVGCKESGVEPI</sequence>
<evidence type="ECO:0000256" key="1">
    <source>
        <dbReference type="SAM" id="MobiDB-lite"/>
    </source>
</evidence>
<feature type="region of interest" description="Disordered" evidence="1">
    <location>
        <begin position="57"/>
        <end position="77"/>
    </location>
</feature>
<dbReference type="AlphaFoldDB" id="A0AAV4T8V2"/>
<name>A0AAV4T8V2_9ARAC</name>
<evidence type="ECO:0000313" key="3">
    <source>
        <dbReference type="Proteomes" id="UP001054837"/>
    </source>
</evidence>
<evidence type="ECO:0000313" key="2">
    <source>
        <dbReference type="EMBL" id="GIY41872.1"/>
    </source>
</evidence>
<accession>A0AAV4T8V2</accession>
<organism evidence="2 3">
    <name type="scientific">Caerostris darwini</name>
    <dbReference type="NCBI Taxonomy" id="1538125"/>
    <lineage>
        <taxon>Eukaryota</taxon>
        <taxon>Metazoa</taxon>
        <taxon>Ecdysozoa</taxon>
        <taxon>Arthropoda</taxon>
        <taxon>Chelicerata</taxon>
        <taxon>Arachnida</taxon>
        <taxon>Araneae</taxon>
        <taxon>Araneomorphae</taxon>
        <taxon>Entelegynae</taxon>
        <taxon>Araneoidea</taxon>
        <taxon>Araneidae</taxon>
        <taxon>Caerostris</taxon>
    </lineage>
</organism>
<gene>
    <name evidence="2" type="ORF">CDAR_264071</name>
</gene>
<protein>
    <submittedName>
        <fullName evidence="2">Uncharacterized protein</fullName>
    </submittedName>
</protein>